<dbReference type="PANTHER" id="PTHR43667:SF2">
    <property type="entry name" value="FATTY ACID C-METHYL TRANSFERASE"/>
    <property type="match status" value="1"/>
</dbReference>
<keyword evidence="3" id="KW-1185">Reference proteome</keyword>
<dbReference type="PANTHER" id="PTHR43667">
    <property type="entry name" value="CYCLOPROPANE-FATTY-ACYL-PHOSPHOLIPID SYNTHASE"/>
    <property type="match status" value="1"/>
</dbReference>
<dbReference type="AlphaFoldDB" id="A0A8G1EGX9"/>
<dbReference type="Proteomes" id="UP000826709">
    <property type="component" value="Chromosome"/>
</dbReference>
<organism evidence="2 3">
    <name type="scientific">Methanofollis formosanus</name>
    <dbReference type="NCBI Taxonomy" id="299308"/>
    <lineage>
        <taxon>Archaea</taxon>
        <taxon>Methanobacteriati</taxon>
        <taxon>Methanobacteriota</taxon>
        <taxon>Stenosarchaea group</taxon>
        <taxon>Methanomicrobia</taxon>
        <taxon>Methanomicrobiales</taxon>
        <taxon>Methanomicrobiaceae</taxon>
        <taxon>Methanofollis</taxon>
    </lineage>
</organism>
<dbReference type="EMBL" id="CP037968">
    <property type="protein sequence ID" value="QYZ80265.1"/>
    <property type="molecule type" value="Genomic_DNA"/>
</dbReference>
<dbReference type="KEGG" id="mfk:E2N92_12920"/>
<keyword evidence="2" id="KW-0489">Methyltransferase</keyword>
<accession>A0A8G1EGX9</accession>
<reference evidence="2" key="1">
    <citation type="journal article" date="2005" name="Int. J. Syst. Evol. Microbiol.">
        <title>Methanofollis formosanus sp. nov., isolated from a fish pond.</title>
        <authorList>
            <person name="Wu S.Y."/>
            <person name="Chen S.C."/>
            <person name="Lai M.C."/>
        </authorList>
    </citation>
    <scope>NUCLEOTIDE SEQUENCE</scope>
    <source>
        <strain evidence="2">ML15</strain>
    </source>
</reference>
<evidence type="ECO:0000313" key="2">
    <source>
        <dbReference type="EMBL" id="QYZ80265.1"/>
    </source>
</evidence>
<dbReference type="InterPro" id="IPR029063">
    <property type="entry name" value="SAM-dependent_MTases_sf"/>
</dbReference>
<keyword evidence="2" id="KW-0808">Transferase</keyword>
<dbReference type="GO" id="GO:0008168">
    <property type="term" value="F:methyltransferase activity"/>
    <property type="evidence" value="ECO:0007669"/>
    <property type="project" value="UniProtKB-KW"/>
</dbReference>
<feature type="domain" description="Methyltransferase" evidence="1">
    <location>
        <begin position="70"/>
        <end position="157"/>
    </location>
</feature>
<sequence length="279" mass="31921">MISKAIDWNDEWRNMMEKCAGSVVPASAQHWETAESARRYLHDYGRESAGQVDRVNATLEALPLAPDSRVLEIGAGPGVLTVPIASKVAHVTAVEPSEGMMTVLQEHMNEKAVENIRCVQKCWEEVADEDLEPPYDLVLASFSLGMPEIKAAIEKMIALSSGQVCILWYAGKPQIETLYRLVWPHLHETDYSPGPKADVLFNLLYSMEIYPDVKHFDFEQVHVFESYDQMAEYFQCEHHIPFDTGNPGIRAYLETYIEEMDDWFVHSEQWPCMMFQWEA</sequence>
<gene>
    <name evidence="2" type="ORF">E2N92_12920</name>
</gene>
<reference evidence="2" key="2">
    <citation type="submission" date="2019-03" db="EMBL/GenBank/DDBJ databases">
        <authorList>
            <person name="Chen S.-C."/>
            <person name="Wu S.-Y."/>
            <person name="Lai M.-C."/>
        </authorList>
    </citation>
    <scope>NUCLEOTIDE SEQUENCE</scope>
    <source>
        <strain evidence="2">ML15</strain>
    </source>
</reference>
<dbReference type="InterPro" id="IPR041698">
    <property type="entry name" value="Methyltransf_25"/>
</dbReference>
<evidence type="ECO:0000313" key="3">
    <source>
        <dbReference type="Proteomes" id="UP000826709"/>
    </source>
</evidence>
<proteinExistence type="predicted"/>
<dbReference type="Gene3D" id="3.40.50.150">
    <property type="entry name" value="Vaccinia Virus protein VP39"/>
    <property type="match status" value="1"/>
</dbReference>
<dbReference type="Pfam" id="PF13649">
    <property type="entry name" value="Methyltransf_25"/>
    <property type="match status" value="1"/>
</dbReference>
<dbReference type="InterPro" id="IPR050723">
    <property type="entry name" value="CFA/CMAS"/>
</dbReference>
<name>A0A8G1EGX9_9EURY</name>
<protein>
    <submittedName>
        <fullName evidence="2">Class I SAM-dependent methyltransferase</fullName>
    </submittedName>
</protein>
<dbReference type="SUPFAM" id="SSF53335">
    <property type="entry name" value="S-adenosyl-L-methionine-dependent methyltransferases"/>
    <property type="match status" value="1"/>
</dbReference>
<dbReference type="CDD" id="cd02440">
    <property type="entry name" value="AdoMet_MTases"/>
    <property type="match status" value="1"/>
</dbReference>
<dbReference type="GO" id="GO:0032259">
    <property type="term" value="P:methylation"/>
    <property type="evidence" value="ECO:0007669"/>
    <property type="project" value="UniProtKB-KW"/>
</dbReference>
<evidence type="ECO:0000259" key="1">
    <source>
        <dbReference type="Pfam" id="PF13649"/>
    </source>
</evidence>